<dbReference type="Gramene" id="evm.model.01.2168">
    <property type="protein sequence ID" value="cds.evm.model.01.2168"/>
    <property type="gene ID" value="evm.TU.01.2168"/>
</dbReference>
<dbReference type="EnsemblPlants" id="evm.model.01.2168">
    <property type="protein sequence ID" value="cds.evm.model.01.2168"/>
    <property type="gene ID" value="evm.TU.01.2168"/>
</dbReference>
<reference evidence="2" key="1">
    <citation type="submission" date="2018-11" db="EMBL/GenBank/DDBJ databases">
        <authorList>
            <person name="Grassa J C."/>
        </authorList>
    </citation>
    <scope>NUCLEOTIDE SEQUENCE [LARGE SCALE GENOMIC DNA]</scope>
</reference>
<evidence type="ECO:0000256" key="1">
    <source>
        <dbReference type="SAM" id="MobiDB-lite"/>
    </source>
</evidence>
<sequence length="160" mass="17478">MGGSSSISGDVVERGVVRKGFRGRDSSSAATVMGSDVGSLRRDSSKMANKKGKLKVSFNDKSGALQCGGPLWARGLIDGFHRALSKTGLIDIGFEGAWFTWCNKHKDDHSPLFMLANETCEKPQFKVRFYFETTWVDEDKCCDIFTSHWNSLTGGSIGGI</sequence>
<organism evidence="2 3">
    <name type="scientific">Cannabis sativa</name>
    <name type="common">Hemp</name>
    <name type="synonym">Marijuana</name>
    <dbReference type="NCBI Taxonomy" id="3483"/>
    <lineage>
        <taxon>Eukaryota</taxon>
        <taxon>Viridiplantae</taxon>
        <taxon>Streptophyta</taxon>
        <taxon>Embryophyta</taxon>
        <taxon>Tracheophyta</taxon>
        <taxon>Spermatophyta</taxon>
        <taxon>Magnoliopsida</taxon>
        <taxon>eudicotyledons</taxon>
        <taxon>Gunneridae</taxon>
        <taxon>Pentapetalae</taxon>
        <taxon>rosids</taxon>
        <taxon>fabids</taxon>
        <taxon>Rosales</taxon>
        <taxon>Cannabaceae</taxon>
        <taxon>Cannabis</taxon>
    </lineage>
</organism>
<name>A0A803NK09_CANSA</name>
<dbReference type="EMBL" id="UZAU01000059">
    <property type="status" value="NOT_ANNOTATED_CDS"/>
    <property type="molecule type" value="Genomic_DNA"/>
</dbReference>
<dbReference type="AlphaFoldDB" id="A0A803NK09"/>
<proteinExistence type="predicted"/>
<evidence type="ECO:0000313" key="3">
    <source>
        <dbReference type="Proteomes" id="UP000596661"/>
    </source>
</evidence>
<protein>
    <submittedName>
        <fullName evidence="2">Uncharacterized protein</fullName>
    </submittedName>
</protein>
<evidence type="ECO:0000313" key="2">
    <source>
        <dbReference type="EnsemblPlants" id="cds.evm.model.01.2168"/>
    </source>
</evidence>
<reference evidence="2" key="2">
    <citation type="submission" date="2021-03" db="UniProtKB">
        <authorList>
            <consortium name="EnsemblPlants"/>
        </authorList>
    </citation>
    <scope>IDENTIFICATION</scope>
</reference>
<accession>A0A803NK09</accession>
<feature type="region of interest" description="Disordered" evidence="1">
    <location>
        <begin position="26"/>
        <end position="45"/>
    </location>
</feature>
<dbReference type="Proteomes" id="UP000596661">
    <property type="component" value="Chromosome 1"/>
</dbReference>
<keyword evidence="3" id="KW-1185">Reference proteome</keyword>